<evidence type="ECO:0000256" key="8">
    <source>
        <dbReference type="ARBA" id="ARBA00023128"/>
    </source>
</evidence>
<dbReference type="SUPFAM" id="SSF53328">
    <property type="entry name" value="Formyltransferase"/>
    <property type="match status" value="1"/>
</dbReference>
<dbReference type="InterPro" id="IPR005794">
    <property type="entry name" value="Fmt"/>
</dbReference>
<reference evidence="13" key="1">
    <citation type="submission" date="2022-01" db="EMBL/GenBank/DDBJ databases">
        <authorList>
            <person name="King R."/>
        </authorList>
    </citation>
    <scope>NUCLEOTIDE SEQUENCE</scope>
</reference>
<dbReference type="Proteomes" id="UP001153712">
    <property type="component" value="Chromosome 1"/>
</dbReference>
<name>A0A9N9TD82_PHYSR</name>
<sequence length="334" mass="37973">MLKLYFKGSNRFLRRDFKRLYSSSTAWNVLFFGSDQFSLYSLKLLCSYYQELQLINKLDVVTKITKQANDVQKFATNQNLTLYNWPDVPIERKYDVGVVVSFGYLIPQCIIEQFPYGILNVHGSLLPKWRGAAPIIYSLAKGDRETGVTVMRIKPNKFDTGDILLQESHPVGKDTMMPELHKSLGELGAQALVKTLKDLPNYIQFSKPQSNDHATYAPKVLPDFAVIKWDSMNSQQVYNLYRALYGFLLPTTEWHKVQVKLSGIKVNDEVGDIEDQKPGCVSYSKMTKRLNVICADKTIISVDSVSVLGKKVMSAADFHNGFLSKVPVNLRYFV</sequence>
<proteinExistence type="inferred from homology"/>
<comment type="catalytic activity">
    <reaction evidence="9">
        <text>L-methionyl-tRNA(fMet) + (6R)-10-formyltetrahydrofolate = N-formyl-L-methionyl-tRNA(fMet) + (6S)-5,6,7,8-tetrahydrofolate + H(+)</text>
        <dbReference type="Rhea" id="RHEA:24380"/>
        <dbReference type="Rhea" id="RHEA-COMP:9952"/>
        <dbReference type="Rhea" id="RHEA-COMP:9953"/>
        <dbReference type="ChEBI" id="CHEBI:15378"/>
        <dbReference type="ChEBI" id="CHEBI:57453"/>
        <dbReference type="ChEBI" id="CHEBI:78530"/>
        <dbReference type="ChEBI" id="CHEBI:78844"/>
        <dbReference type="ChEBI" id="CHEBI:195366"/>
        <dbReference type="EC" id="2.1.2.9"/>
    </reaction>
    <physiologicalReaction direction="left-to-right" evidence="9">
        <dbReference type="Rhea" id="RHEA:24381"/>
    </physiologicalReaction>
</comment>
<evidence type="ECO:0000256" key="6">
    <source>
        <dbReference type="ARBA" id="ARBA00022917"/>
    </source>
</evidence>
<evidence type="ECO:0000259" key="11">
    <source>
        <dbReference type="Pfam" id="PF00551"/>
    </source>
</evidence>
<gene>
    <name evidence="13" type="ORF">PHYEVI_LOCUS486</name>
</gene>
<keyword evidence="8" id="KW-0496">Mitochondrion</keyword>
<dbReference type="InterPro" id="IPR011034">
    <property type="entry name" value="Formyl_transferase-like_C_sf"/>
</dbReference>
<evidence type="ECO:0000256" key="1">
    <source>
        <dbReference type="ARBA" id="ARBA00004173"/>
    </source>
</evidence>
<dbReference type="EMBL" id="OU900094">
    <property type="protein sequence ID" value="CAG9854019.1"/>
    <property type="molecule type" value="Genomic_DNA"/>
</dbReference>
<comment type="subcellular location">
    <subcellularLocation>
        <location evidence="1">Mitochondrion</location>
    </subcellularLocation>
</comment>
<evidence type="ECO:0000256" key="2">
    <source>
        <dbReference type="ARBA" id="ARBA00010699"/>
    </source>
</evidence>
<dbReference type="Pfam" id="PF02911">
    <property type="entry name" value="Formyl_trans_C"/>
    <property type="match status" value="1"/>
</dbReference>
<dbReference type="OrthoDB" id="10268103at2759"/>
<dbReference type="GO" id="GO:0005739">
    <property type="term" value="C:mitochondrion"/>
    <property type="evidence" value="ECO:0007669"/>
    <property type="project" value="UniProtKB-SubCell"/>
</dbReference>
<protein>
    <recommendedName>
        <fullName evidence="4">Methionyl-tRNA formyltransferase, mitochondrial</fullName>
        <ecNumber evidence="3">2.1.2.9</ecNumber>
    </recommendedName>
</protein>
<dbReference type="CDD" id="cd08646">
    <property type="entry name" value="FMT_core_Met-tRNA-FMT_N"/>
    <property type="match status" value="1"/>
</dbReference>
<comment type="similarity">
    <text evidence="2">Belongs to the Fmt family.</text>
</comment>
<keyword evidence="14" id="KW-1185">Reference proteome</keyword>
<evidence type="ECO:0000313" key="13">
    <source>
        <dbReference type="EMBL" id="CAG9854019.1"/>
    </source>
</evidence>
<dbReference type="GO" id="GO:0004479">
    <property type="term" value="F:methionyl-tRNA formyltransferase activity"/>
    <property type="evidence" value="ECO:0007669"/>
    <property type="project" value="UniProtKB-EC"/>
</dbReference>
<dbReference type="FunFam" id="3.40.50.12230:FF:000003">
    <property type="entry name" value="methionyl-tRNA formyltransferase, mitochondrial"/>
    <property type="match status" value="1"/>
</dbReference>
<dbReference type="PANTHER" id="PTHR11138:SF5">
    <property type="entry name" value="METHIONYL-TRNA FORMYLTRANSFERASE, MITOCHONDRIAL"/>
    <property type="match status" value="1"/>
</dbReference>
<accession>A0A9N9TD82</accession>
<dbReference type="InterPro" id="IPR002376">
    <property type="entry name" value="Formyl_transf_N"/>
</dbReference>
<dbReference type="InterPro" id="IPR041711">
    <property type="entry name" value="Met-tRNA-FMT_N"/>
</dbReference>
<keyword evidence="7" id="KW-0809">Transit peptide</keyword>
<comment type="function">
    <text evidence="10">Methionyl-tRNA formyltransferase that formylates methionyl-tRNA in mitochondria and is crucial for translation initiation.</text>
</comment>
<feature type="domain" description="Formyl transferase C-terminal" evidence="12">
    <location>
        <begin position="222"/>
        <end position="322"/>
    </location>
</feature>
<dbReference type="PANTHER" id="PTHR11138">
    <property type="entry name" value="METHIONYL-TRNA FORMYLTRANSFERASE"/>
    <property type="match status" value="1"/>
</dbReference>
<dbReference type="SUPFAM" id="SSF50486">
    <property type="entry name" value="FMT C-terminal domain-like"/>
    <property type="match status" value="1"/>
</dbReference>
<dbReference type="NCBIfam" id="TIGR00460">
    <property type="entry name" value="fmt"/>
    <property type="match status" value="1"/>
</dbReference>
<dbReference type="AlphaFoldDB" id="A0A9N9TD82"/>
<dbReference type="InterPro" id="IPR005793">
    <property type="entry name" value="Formyl_trans_C"/>
</dbReference>
<keyword evidence="5" id="KW-0808">Transferase</keyword>
<evidence type="ECO:0000256" key="5">
    <source>
        <dbReference type="ARBA" id="ARBA00022679"/>
    </source>
</evidence>
<dbReference type="Pfam" id="PF00551">
    <property type="entry name" value="Formyl_trans_N"/>
    <property type="match status" value="1"/>
</dbReference>
<evidence type="ECO:0000313" key="14">
    <source>
        <dbReference type="Proteomes" id="UP001153712"/>
    </source>
</evidence>
<evidence type="ECO:0000259" key="12">
    <source>
        <dbReference type="Pfam" id="PF02911"/>
    </source>
</evidence>
<dbReference type="InterPro" id="IPR036477">
    <property type="entry name" value="Formyl_transf_N_sf"/>
</dbReference>
<evidence type="ECO:0000256" key="4">
    <source>
        <dbReference type="ARBA" id="ARBA00014185"/>
    </source>
</evidence>
<evidence type="ECO:0000256" key="10">
    <source>
        <dbReference type="ARBA" id="ARBA00057846"/>
    </source>
</evidence>
<feature type="domain" description="Formyl transferase N-terminal" evidence="11">
    <location>
        <begin position="91"/>
        <end position="196"/>
    </location>
</feature>
<evidence type="ECO:0000256" key="9">
    <source>
        <dbReference type="ARBA" id="ARBA00052555"/>
    </source>
</evidence>
<evidence type="ECO:0000256" key="3">
    <source>
        <dbReference type="ARBA" id="ARBA00012261"/>
    </source>
</evidence>
<keyword evidence="6" id="KW-0648">Protein biosynthesis</keyword>
<organism evidence="13 14">
    <name type="scientific">Phyllotreta striolata</name>
    <name type="common">Striped flea beetle</name>
    <name type="synonym">Crioceris striolata</name>
    <dbReference type="NCBI Taxonomy" id="444603"/>
    <lineage>
        <taxon>Eukaryota</taxon>
        <taxon>Metazoa</taxon>
        <taxon>Ecdysozoa</taxon>
        <taxon>Arthropoda</taxon>
        <taxon>Hexapoda</taxon>
        <taxon>Insecta</taxon>
        <taxon>Pterygota</taxon>
        <taxon>Neoptera</taxon>
        <taxon>Endopterygota</taxon>
        <taxon>Coleoptera</taxon>
        <taxon>Polyphaga</taxon>
        <taxon>Cucujiformia</taxon>
        <taxon>Chrysomeloidea</taxon>
        <taxon>Chrysomelidae</taxon>
        <taxon>Galerucinae</taxon>
        <taxon>Alticini</taxon>
        <taxon>Phyllotreta</taxon>
    </lineage>
</organism>
<dbReference type="EC" id="2.1.2.9" evidence="3"/>
<evidence type="ECO:0000256" key="7">
    <source>
        <dbReference type="ARBA" id="ARBA00022946"/>
    </source>
</evidence>
<dbReference type="Gene3D" id="3.40.50.12230">
    <property type="match status" value="1"/>
</dbReference>